<dbReference type="GO" id="GO:0042352">
    <property type="term" value="P:GDP-L-fucose salvage"/>
    <property type="evidence" value="ECO:0007669"/>
    <property type="project" value="TreeGrafter"/>
</dbReference>
<evidence type="ECO:0000256" key="5">
    <source>
        <dbReference type="ARBA" id="ARBA00038121"/>
    </source>
</evidence>
<gene>
    <name evidence="8" type="ORF">MNBD_DELTA02-608</name>
</gene>
<dbReference type="Pfam" id="PF08544">
    <property type="entry name" value="GHMP_kinases_C"/>
    <property type="match status" value="1"/>
</dbReference>
<keyword evidence="4" id="KW-0067">ATP-binding</keyword>
<feature type="domain" description="GHMP kinase C-terminal" evidence="7">
    <location>
        <begin position="227"/>
        <end position="305"/>
    </location>
</feature>
<reference evidence="8" key="1">
    <citation type="submission" date="2018-06" db="EMBL/GenBank/DDBJ databases">
        <authorList>
            <person name="Zhirakovskaya E."/>
        </authorList>
    </citation>
    <scope>NUCLEOTIDE SEQUENCE</scope>
</reference>
<dbReference type="InterPro" id="IPR001174">
    <property type="entry name" value="HddA/FKP"/>
</dbReference>
<proteinExistence type="inferred from homology"/>
<protein>
    <submittedName>
        <fullName evidence="8">D,D-heptose 7-phosphate kinase</fullName>
    </submittedName>
</protein>
<feature type="domain" description="GHMP kinase N-terminal" evidence="6">
    <location>
        <begin position="72"/>
        <end position="155"/>
    </location>
</feature>
<dbReference type="InterPro" id="IPR013750">
    <property type="entry name" value="GHMP_kinase_C_dom"/>
</dbReference>
<dbReference type="InterPro" id="IPR020568">
    <property type="entry name" value="Ribosomal_Su5_D2-typ_SF"/>
</dbReference>
<dbReference type="AlphaFoldDB" id="A0A3B0V5E7"/>
<dbReference type="InterPro" id="IPR006204">
    <property type="entry name" value="GHMP_kinase_N_dom"/>
</dbReference>
<dbReference type="Gene3D" id="3.30.230.120">
    <property type="match status" value="1"/>
</dbReference>
<evidence type="ECO:0000256" key="2">
    <source>
        <dbReference type="ARBA" id="ARBA00022741"/>
    </source>
</evidence>
<dbReference type="InterPro" id="IPR052203">
    <property type="entry name" value="GHMP_Kinase-Related"/>
</dbReference>
<evidence type="ECO:0000256" key="3">
    <source>
        <dbReference type="ARBA" id="ARBA00022777"/>
    </source>
</evidence>
<dbReference type="SUPFAM" id="SSF55060">
    <property type="entry name" value="GHMP Kinase, C-terminal domain"/>
    <property type="match status" value="1"/>
</dbReference>
<comment type="similarity">
    <text evidence="5">Belongs to the GHMP kinase family.</text>
</comment>
<dbReference type="PIRSF" id="PIRSF036406">
    <property type="entry name" value="Hept_kin"/>
    <property type="match status" value="1"/>
</dbReference>
<dbReference type="PANTHER" id="PTHR32463">
    <property type="entry name" value="L-FUCOSE KINASE"/>
    <property type="match status" value="1"/>
</dbReference>
<dbReference type="GO" id="GO:0050201">
    <property type="term" value="F:fucokinase activity"/>
    <property type="evidence" value="ECO:0007669"/>
    <property type="project" value="TreeGrafter"/>
</dbReference>
<keyword evidence="2" id="KW-0547">Nucleotide-binding</keyword>
<evidence type="ECO:0000256" key="1">
    <source>
        <dbReference type="ARBA" id="ARBA00022679"/>
    </source>
</evidence>
<keyword evidence="3 8" id="KW-0418">Kinase</keyword>
<dbReference type="PANTHER" id="PTHR32463:SF0">
    <property type="entry name" value="L-FUCOSE KINASE"/>
    <property type="match status" value="1"/>
</dbReference>
<dbReference type="GO" id="GO:0005524">
    <property type="term" value="F:ATP binding"/>
    <property type="evidence" value="ECO:0007669"/>
    <property type="project" value="UniProtKB-KW"/>
</dbReference>
<keyword evidence="1" id="KW-0808">Transferase</keyword>
<dbReference type="SUPFAM" id="SSF54211">
    <property type="entry name" value="Ribosomal protein S5 domain 2-like"/>
    <property type="match status" value="1"/>
</dbReference>
<evidence type="ECO:0000256" key="4">
    <source>
        <dbReference type="ARBA" id="ARBA00022840"/>
    </source>
</evidence>
<evidence type="ECO:0000313" key="8">
    <source>
        <dbReference type="EMBL" id="VAW38768.1"/>
    </source>
</evidence>
<sequence length="328" mass="36127">MIITQTPLRISLFGGGTDFREFYSKEGGAVLSLGIDKYIYVIVKERFDEDIYINYSRKEIVSRVDDIEHELVKEAMRKTGVEGGIEITTLADIPSEGSGLGSSSSVTVGLLNALYSYQGEQVTLGRLAEEACEIEIDILGKPIGVQDQYIAAYGGMRFIEFGGNEVKVEKMALKEEAKRRLVSNLLVFYTGKTRSSSNVLTEQKGNIGKKGLELSTIRDLAYSAKERILEGSIDEIGPLMRKGWEEKKKLASNVTTPEIDRLYAKATGAGALGGKISGAGSGGFLLLYCPREAQNSVREAMNGHMELPFLLSRDGSKVIFNYRGYEWK</sequence>
<dbReference type="Pfam" id="PF00288">
    <property type="entry name" value="GHMP_kinases_N"/>
    <property type="match status" value="1"/>
</dbReference>
<dbReference type="EMBL" id="UOEZ01000078">
    <property type="protein sequence ID" value="VAW38768.1"/>
    <property type="molecule type" value="Genomic_DNA"/>
</dbReference>
<dbReference type="InterPro" id="IPR014606">
    <property type="entry name" value="Heptose_7-P_kinase"/>
</dbReference>
<dbReference type="InterPro" id="IPR036554">
    <property type="entry name" value="GHMP_kinase_C_sf"/>
</dbReference>
<evidence type="ECO:0000259" key="7">
    <source>
        <dbReference type="Pfam" id="PF08544"/>
    </source>
</evidence>
<dbReference type="PRINTS" id="PR00960">
    <property type="entry name" value="LMBPPROTEIN"/>
</dbReference>
<organism evidence="8">
    <name type="scientific">hydrothermal vent metagenome</name>
    <dbReference type="NCBI Taxonomy" id="652676"/>
    <lineage>
        <taxon>unclassified sequences</taxon>
        <taxon>metagenomes</taxon>
        <taxon>ecological metagenomes</taxon>
    </lineage>
</organism>
<accession>A0A3B0V5E7</accession>
<evidence type="ECO:0000259" key="6">
    <source>
        <dbReference type="Pfam" id="PF00288"/>
    </source>
</evidence>
<name>A0A3B0V5E7_9ZZZZ</name>